<dbReference type="InterPro" id="IPR039709">
    <property type="entry name" value="VapB3-like"/>
</dbReference>
<evidence type="ECO:0000256" key="1">
    <source>
        <dbReference type="SAM" id="Coils"/>
    </source>
</evidence>
<dbReference type="PANTHER" id="PTHR42244">
    <property type="entry name" value="ANTITOXIN VAPB3-RELATED"/>
    <property type="match status" value="1"/>
</dbReference>
<feature type="coiled-coil region" evidence="1">
    <location>
        <begin position="9"/>
        <end position="43"/>
    </location>
</feature>
<comment type="caution">
    <text evidence="2">The sequence shown here is derived from an EMBL/GenBank/DDBJ whole genome shotgun (WGS) entry which is preliminary data.</text>
</comment>
<dbReference type="EMBL" id="DSFE01000088">
    <property type="protein sequence ID" value="HEU98011.1"/>
    <property type="molecule type" value="Genomic_DNA"/>
</dbReference>
<name>A0A7C2YJZ2_9CREN</name>
<accession>A0A7C2YJZ2</accession>
<organism evidence="2">
    <name type="scientific">Fervidicoccus fontis</name>
    <dbReference type="NCBI Taxonomy" id="683846"/>
    <lineage>
        <taxon>Archaea</taxon>
        <taxon>Thermoproteota</taxon>
        <taxon>Thermoprotei</taxon>
        <taxon>Fervidicoccales</taxon>
        <taxon>Fervidicoccaceae</taxon>
        <taxon>Fervidicoccus</taxon>
    </lineage>
</organism>
<dbReference type="AlphaFoldDB" id="A0A7C2YJZ2"/>
<gene>
    <name evidence="2" type="ORF">ENO36_04055</name>
</gene>
<evidence type="ECO:0000313" key="2">
    <source>
        <dbReference type="EMBL" id="HEU98011.1"/>
    </source>
</evidence>
<reference evidence="2" key="1">
    <citation type="journal article" date="2020" name="mSystems">
        <title>Genome- and Community-Level Interaction Insights into Carbon Utilization and Element Cycling Functions of Hydrothermarchaeota in Hydrothermal Sediment.</title>
        <authorList>
            <person name="Zhou Z."/>
            <person name="Liu Y."/>
            <person name="Xu W."/>
            <person name="Pan J."/>
            <person name="Luo Z.H."/>
            <person name="Li M."/>
        </authorList>
    </citation>
    <scope>NUCLEOTIDE SEQUENCE [LARGE SCALE GENOMIC DNA]</scope>
    <source>
        <strain evidence="2">SpSt-1259</strain>
    </source>
</reference>
<protein>
    <submittedName>
        <fullName evidence="2">CopG family transcriptional regulator</fullName>
    </submittedName>
</protein>
<keyword evidence="1" id="KW-0175">Coiled coil</keyword>
<proteinExistence type="predicted"/>
<dbReference type="Proteomes" id="UP000885664">
    <property type="component" value="Unassembled WGS sequence"/>
</dbReference>
<dbReference type="PANTHER" id="PTHR42244:SF2">
    <property type="entry name" value="ANTITOXIN VAPB3-RELATED"/>
    <property type="match status" value="1"/>
</dbReference>
<sequence length="76" mass="9247">MSVFSVKLKKEIREKMEKYREKVNWADEVRKFIEEKLKELEAEENFSHILEELRKGKWKVTRGFAIKSVREDRDSS</sequence>